<evidence type="ECO:0000313" key="2">
    <source>
        <dbReference type="EMBL" id="UJO23365.1"/>
    </source>
</evidence>
<accession>A0A9Q8UUY8</accession>
<organism evidence="2 3">
    <name type="scientific">Passalora fulva</name>
    <name type="common">Tomato leaf mold</name>
    <name type="synonym">Cladosporium fulvum</name>
    <dbReference type="NCBI Taxonomy" id="5499"/>
    <lineage>
        <taxon>Eukaryota</taxon>
        <taxon>Fungi</taxon>
        <taxon>Dikarya</taxon>
        <taxon>Ascomycota</taxon>
        <taxon>Pezizomycotina</taxon>
        <taxon>Dothideomycetes</taxon>
        <taxon>Dothideomycetidae</taxon>
        <taxon>Mycosphaerellales</taxon>
        <taxon>Mycosphaerellaceae</taxon>
        <taxon>Fulvia</taxon>
    </lineage>
</organism>
<evidence type="ECO:0000256" key="1">
    <source>
        <dbReference type="SAM" id="MobiDB-lite"/>
    </source>
</evidence>
<dbReference type="EMBL" id="CP090173">
    <property type="protein sequence ID" value="UJO23365.1"/>
    <property type="molecule type" value="Genomic_DNA"/>
</dbReference>
<dbReference type="AlphaFoldDB" id="A0A9Q8UUY8"/>
<reference evidence="2" key="2">
    <citation type="journal article" date="2022" name="Microb. Genom.">
        <title>A chromosome-scale genome assembly of the tomato pathogen Cladosporium fulvum reveals a compartmentalized genome architecture and the presence of a dispensable chromosome.</title>
        <authorList>
            <person name="Zaccaron A.Z."/>
            <person name="Chen L.H."/>
            <person name="Samaras A."/>
            <person name="Stergiopoulos I."/>
        </authorList>
    </citation>
    <scope>NUCLEOTIDE SEQUENCE</scope>
    <source>
        <strain evidence="2">Race5_Kim</strain>
    </source>
</reference>
<dbReference type="RefSeq" id="XP_047767731.1">
    <property type="nucleotide sequence ID" value="XM_047911798.1"/>
</dbReference>
<gene>
    <name evidence="2" type="ORF">CLAFUR5_12650</name>
</gene>
<keyword evidence="3" id="KW-1185">Reference proteome</keyword>
<dbReference type="Proteomes" id="UP000756132">
    <property type="component" value="Chromosome 11"/>
</dbReference>
<dbReference type="GeneID" id="71992528"/>
<reference evidence="2" key="1">
    <citation type="submission" date="2021-12" db="EMBL/GenBank/DDBJ databases">
        <authorList>
            <person name="Zaccaron A."/>
            <person name="Stergiopoulos I."/>
        </authorList>
    </citation>
    <scope>NUCLEOTIDE SEQUENCE</scope>
    <source>
        <strain evidence="2">Race5_Kim</strain>
    </source>
</reference>
<sequence>MASTPRNQSSSTIVVIPQISKSDGIGRWPEGSNPPPSRPAERAWQYDEEQFKKIIGGNLTESWSDRDTKTYIVDSLLVEQTRQERPAPGLSHLGPSI</sequence>
<dbReference type="KEGG" id="ffu:CLAFUR5_12650"/>
<feature type="region of interest" description="Disordered" evidence="1">
    <location>
        <begin position="21"/>
        <end position="42"/>
    </location>
</feature>
<evidence type="ECO:0000313" key="3">
    <source>
        <dbReference type="Proteomes" id="UP000756132"/>
    </source>
</evidence>
<proteinExistence type="predicted"/>
<name>A0A9Q8UUY8_PASFU</name>
<protein>
    <submittedName>
        <fullName evidence="2">Uncharacterized protein</fullName>
    </submittedName>
</protein>